<protein>
    <recommendedName>
        <fullName evidence="2">2-amino-4-hydroxy-6-hydroxymethyldihydropteridine diphosphokinase</fullName>
        <ecNumber evidence="2">2.7.6.3</ecNumber>
    </recommendedName>
</protein>
<evidence type="ECO:0000256" key="5">
    <source>
        <dbReference type="ARBA" id="ARBA00022777"/>
    </source>
</evidence>
<dbReference type="GO" id="GO:0046654">
    <property type="term" value="P:tetrahydrofolate biosynthetic process"/>
    <property type="evidence" value="ECO:0007669"/>
    <property type="project" value="UniProtKB-UniPathway"/>
</dbReference>
<organism evidence="9">
    <name type="scientific">hydrothermal vent metagenome</name>
    <dbReference type="NCBI Taxonomy" id="652676"/>
    <lineage>
        <taxon>unclassified sequences</taxon>
        <taxon>metagenomes</taxon>
        <taxon>ecological metagenomes</taxon>
    </lineage>
</organism>
<evidence type="ECO:0000259" key="8">
    <source>
        <dbReference type="Pfam" id="PF01288"/>
    </source>
</evidence>
<gene>
    <name evidence="9" type="ORF">MNB_SUP05-SYMBIONT-5-932</name>
</gene>
<dbReference type="NCBIfam" id="TIGR01498">
    <property type="entry name" value="folK"/>
    <property type="match status" value="1"/>
</dbReference>
<proteinExistence type="predicted"/>
<accession>A0A1W1E2U8</accession>
<dbReference type="EC" id="2.7.6.3" evidence="2"/>
<keyword evidence="6" id="KW-0067">ATP-binding</keyword>
<dbReference type="InterPro" id="IPR035907">
    <property type="entry name" value="Hppk_sf"/>
</dbReference>
<dbReference type="GO" id="GO:0005524">
    <property type="term" value="F:ATP binding"/>
    <property type="evidence" value="ECO:0007669"/>
    <property type="project" value="UniProtKB-KW"/>
</dbReference>
<dbReference type="Gene3D" id="3.30.70.560">
    <property type="entry name" value="7,8-Dihydro-6-hydroxymethylpterin-pyrophosphokinase HPPK"/>
    <property type="match status" value="1"/>
</dbReference>
<dbReference type="EMBL" id="FPHZ01000136">
    <property type="protein sequence ID" value="SFV88283.1"/>
    <property type="molecule type" value="Genomic_DNA"/>
</dbReference>
<dbReference type="PANTHER" id="PTHR43071:SF2">
    <property type="entry name" value="2-AMINO-4-HYDROXY-6-HYDROXYMETHYLDIHYDROPTERIDINE PYROPHOSPHOKINASE"/>
    <property type="match status" value="1"/>
</dbReference>
<sequence>MHSIHINIGSNENREHNIAQAIDSLRMNFFEVECSDIFESASVGFKGNNFYNVGINAMTDLNIVDVISVLHTIEDKQGRDRSQPKFSSRGVDLDLVLYDEIIDEKNNLPRDDILKYNFVLSPLAQLNPEGVHPIEQKKYTQLSATMDALKSYKIDILKQKDK</sequence>
<comment type="pathway">
    <text evidence="1">Cofactor biosynthesis; tetrahydrofolate biosynthesis; 2-amino-4-hydroxy-6-hydroxymethyl-7,8-dihydropteridine diphosphate from 7,8-dihydroneopterin triphosphate: step 4/4.</text>
</comment>
<dbReference type="PANTHER" id="PTHR43071">
    <property type="entry name" value="2-AMINO-4-HYDROXY-6-HYDROXYMETHYLDIHYDROPTERIDINE PYROPHOSPHOKINASE"/>
    <property type="match status" value="1"/>
</dbReference>
<keyword evidence="3 9" id="KW-0808">Transferase</keyword>
<evidence type="ECO:0000256" key="1">
    <source>
        <dbReference type="ARBA" id="ARBA00005051"/>
    </source>
</evidence>
<evidence type="ECO:0000256" key="3">
    <source>
        <dbReference type="ARBA" id="ARBA00022679"/>
    </source>
</evidence>
<name>A0A1W1E2U8_9ZZZZ</name>
<dbReference type="AlphaFoldDB" id="A0A1W1E2U8"/>
<keyword evidence="5 9" id="KW-0418">Kinase</keyword>
<evidence type="ECO:0000256" key="4">
    <source>
        <dbReference type="ARBA" id="ARBA00022741"/>
    </source>
</evidence>
<evidence type="ECO:0000313" key="9">
    <source>
        <dbReference type="EMBL" id="SFV88283.1"/>
    </source>
</evidence>
<dbReference type="SUPFAM" id="SSF55083">
    <property type="entry name" value="6-hydroxymethyl-7,8-dihydropterin pyrophosphokinase, HPPK"/>
    <property type="match status" value="1"/>
</dbReference>
<dbReference type="GO" id="GO:0003848">
    <property type="term" value="F:2-amino-4-hydroxy-6-hydroxymethyldihydropteridine diphosphokinase activity"/>
    <property type="evidence" value="ECO:0007669"/>
    <property type="project" value="UniProtKB-EC"/>
</dbReference>
<evidence type="ECO:0000256" key="6">
    <source>
        <dbReference type="ARBA" id="ARBA00022840"/>
    </source>
</evidence>
<dbReference type="InterPro" id="IPR000550">
    <property type="entry name" value="Hppk"/>
</dbReference>
<dbReference type="GO" id="GO:0046656">
    <property type="term" value="P:folic acid biosynthetic process"/>
    <property type="evidence" value="ECO:0007669"/>
    <property type="project" value="UniProtKB-KW"/>
</dbReference>
<dbReference type="GO" id="GO:0016301">
    <property type="term" value="F:kinase activity"/>
    <property type="evidence" value="ECO:0007669"/>
    <property type="project" value="UniProtKB-KW"/>
</dbReference>
<evidence type="ECO:0000256" key="2">
    <source>
        <dbReference type="ARBA" id="ARBA00013253"/>
    </source>
</evidence>
<dbReference type="UniPathway" id="UPA00077">
    <property type="reaction ID" value="UER00155"/>
</dbReference>
<reference evidence="9" key="1">
    <citation type="submission" date="2016-10" db="EMBL/GenBank/DDBJ databases">
        <authorList>
            <person name="de Groot N.N."/>
        </authorList>
    </citation>
    <scope>NUCLEOTIDE SEQUENCE</scope>
</reference>
<feature type="domain" description="7,8-dihydro-6-hydroxymethylpterin-pyrophosphokinase" evidence="8">
    <location>
        <begin position="6"/>
        <end position="128"/>
    </location>
</feature>
<evidence type="ECO:0000256" key="7">
    <source>
        <dbReference type="ARBA" id="ARBA00022909"/>
    </source>
</evidence>
<keyword evidence="4" id="KW-0547">Nucleotide-binding</keyword>
<keyword evidence="7" id="KW-0289">Folate biosynthesis</keyword>
<dbReference type="Pfam" id="PF01288">
    <property type="entry name" value="HPPK"/>
    <property type="match status" value="1"/>
</dbReference>